<evidence type="ECO:0000256" key="1">
    <source>
        <dbReference type="SAM" id="MobiDB-lite"/>
    </source>
</evidence>
<evidence type="ECO:0000313" key="2">
    <source>
        <dbReference type="EMBL" id="CAI4033226.1"/>
    </source>
</evidence>
<accession>A0AA86T7P5</accession>
<reference evidence="2" key="1">
    <citation type="submission" date="2022-10" db="EMBL/GenBank/DDBJ databases">
        <authorList>
            <person name="Koch H."/>
        </authorList>
    </citation>
    <scope>NUCLEOTIDE SEQUENCE</scope>
    <source>
        <strain evidence="2">DNF</strain>
    </source>
</reference>
<gene>
    <name evidence="2" type="ORF">DNFV4_03660</name>
</gene>
<dbReference type="KEGG" id="nti:DNFV4_03660"/>
<sequence>MSQRYGVIVKFIVSADSPEEAEEFVDSMGEKAAASFSLSEASYEGIEDIEEEEEVEEE</sequence>
<keyword evidence="3" id="KW-1185">Reference proteome</keyword>
<proteinExistence type="predicted"/>
<feature type="region of interest" description="Disordered" evidence="1">
    <location>
        <begin position="36"/>
        <end position="58"/>
    </location>
</feature>
<protein>
    <submittedName>
        <fullName evidence="2">Uncharacterized protein</fullName>
    </submittedName>
</protein>
<dbReference type="RefSeq" id="WP_289270258.1">
    <property type="nucleotide sequence ID" value="NZ_OX365700.1"/>
</dbReference>
<organism evidence="2 3">
    <name type="scientific">Nitrospira tepida</name>
    <dbReference type="NCBI Taxonomy" id="2973512"/>
    <lineage>
        <taxon>Bacteria</taxon>
        <taxon>Pseudomonadati</taxon>
        <taxon>Nitrospirota</taxon>
        <taxon>Nitrospiria</taxon>
        <taxon>Nitrospirales</taxon>
        <taxon>Nitrospiraceae</taxon>
        <taxon>Nitrospira</taxon>
    </lineage>
</organism>
<dbReference type="Proteomes" id="UP001179121">
    <property type="component" value="Chromosome"/>
</dbReference>
<feature type="compositionally biased region" description="Acidic residues" evidence="1">
    <location>
        <begin position="45"/>
        <end position="58"/>
    </location>
</feature>
<name>A0AA86T7P5_9BACT</name>
<dbReference type="AlphaFoldDB" id="A0AA86T7P5"/>
<evidence type="ECO:0000313" key="3">
    <source>
        <dbReference type="Proteomes" id="UP001179121"/>
    </source>
</evidence>
<dbReference type="EMBL" id="OX365700">
    <property type="protein sequence ID" value="CAI4033226.1"/>
    <property type="molecule type" value="Genomic_DNA"/>
</dbReference>